<dbReference type="Proteomes" id="UP000263268">
    <property type="component" value="Unassembled WGS sequence"/>
</dbReference>
<gene>
    <name evidence="1" type="ORF">DHV22_04990</name>
</gene>
<proteinExistence type="predicted"/>
<sequence length="147" mass="17377">IMANIIITEELRNHVNNICAESKAWAEAAPEGEMRGYCDYDEADILHYCEHYTKGERCLTPDEWDQTKAWEHYYDAHKAAYGIRPRWTYWSDETTETWEKMSDDCYAQAAADYELEKIRKEEEESYEYKETGKLPNAFELFFDNGVA</sequence>
<dbReference type="EMBL" id="DPRK01000087">
    <property type="protein sequence ID" value="HCY80994.1"/>
    <property type="molecule type" value="Genomic_DNA"/>
</dbReference>
<feature type="non-terminal residue" evidence="1">
    <location>
        <position position="1"/>
    </location>
</feature>
<organism evidence="1 2">
    <name type="scientific">Xanthomarina gelatinilytica</name>
    <dbReference type="NCBI Taxonomy" id="1137281"/>
    <lineage>
        <taxon>Bacteria</taxon>
        <taxon>Pseudomonadati</taxon>
        <taxon>Bacteroidota</taxon>
        <taxon>Flavobacteriia</taxon>
        <taxon>Flavobacteriales</taxon>
        <taxon>Flavobacteriaceae</taxon>
        <taxon>Xanthomarina</taxon>
    </lineage>
</organism>
<evidence type="ECO:0000313" key="2">
    <source>
        <dbReference type="Proteomes" id="UP000263268"/>
    </source>
</evidence>
<comment type="caution">
    <text evidence="1">The sequence shown here is derived from an EMBL/GenBank/DDBJ whole genome shotgun (WGS) entry which is preliminary data.</text>
</comment>
<protein>
    <submittedName>
        <fullName evidence="1">Uncharacterized protein</fullName>
    </submittedName>
</protein>
<name>A0A3D6BQ46_9FLAO</name>
<reference evidence="1 2" key="1">
    <citation type="journal article" date="2018" name="Nat. Biotechnol.">
        <title>A standardized bacterial taxonomy based on genome phylogeny substantially revises the tree of life.</title>
        <authorList>
            <person name="Parks D.H."/>
            <person name="Chuvochina M."/>
            <person name="Waite D.W."/>
            <person name="Rinke C."/>
            <person name="Skarshewski A."/>
            <person name="Chaumeil P.A."/>
            <person name="Hugenholtz P."/>
        </authorList>
    </citation>
    <scope>NUCLEOTIDE SEQUENCE [LARGE SCALE GENOMIC DNA]</scope>
    <source>
        <strain evidence="1">UBA10227</strain>
    </source>
</reference>
<dbReference type="AlphaFoldDB" id="A0A3D6BQ46"/>
<evidence type="ECO:0000313" key="1">
    <source>
        <dbReference type="EMBL" id="HCY80994.1"/>
    </source>
</evidence>
<accession>A0A3D6BQ46</accession>